<dbReference type="CDD" id="cd06464">
    <property type="entry name" value="ACD_sHsps-like"/>
    <property type="match status" value="1"/>
</dbReference>
<dbReference type="PANTHER" id="PTHR11527">
    <property type="entry name" value="HEAT-SHOCK PROTEIN 20 FAMILY MEMBER"/>
    <property type="match status" value="1"/>
</dbReference>
<dbReference type="SUPFAM" id="SSF49764">
    <property type="entry name" value="HSP20-like chaperones"/>
    <property type="match status" value="1"/>
</dbReference>
<evidence type="ECO:0000256" key="1">
    <source>
        <dbReference type="PROSITE-ProRule" id="PRU00285"/>
    </source>
</evidence>
<proteinExistence type="inferred from homology"/>
<dbReference type="PROSITE" id="PS01031">
    <property type="entry name" value="SHSP"/>
    <property type="match status" value="1"/>
</dbReference>
<dbReference type="Proteomes" id="UP000192907">
    <property type="component" value="Unassembled WGS sequence"/>
</dbReference>
<dbReference type="RefSeq" id="WP_132316692.1">
    <property type="nucleotide sequence ID" value="NZ_FWZT01000004.1"/>
</dbReference>
<comment type="similarity">
    <text evidence="1 2">Belongs to the small heat shock protein (HSP20) family.</text>
</comment>
<feature type="domain" description="SHSP" evidence="3">
    <location>
        <begin position="29"/>
        <end position="139"/>
    </location>
</feature>
<dbReference type="AlphaFoldDB" id="A0A1Y6BJM9"/>
<evidence type="ECO:0000313" key="5">
    <source>
        <dbReference type="Proteomes" id="UP000192907"/>
    </source>
</evidence>
<gene>
    <name evidence="4" type="ORF">SAMN06296036_104185</name>
</gene>
<dbReference type="Pfam" id="PF00011">
    <property type="entry name" value="HSP20"/>
    <property type="match status" value="1"/>
</dbReference>
<evidence type="ECO:0000313" key="4">
    <source>
        <dbReference type="EMBL" id="SMF07019.1"/>
    </source>
</evidence>
<dbReference type="EMBL" id="FWZT01000004">
    <property type="protein sequence ID" value="SMF07019.1"/>
    <property type="molecule type" value="Genomic_DNA"/>
</dbReference>
<dbReference type="Gene3D" id="2.60.40.790">
    <property type="match status" value="1"/>
</dbReference>
<evidence type="ECO:0000256" key="2">
    <source>
        <dbReference type="RuleBase" id="RU003616"/>
    </source>
</evidence>
<sequence length="139" mass="15642">MLPSVFYRDLDKVPSLFGTSLLNDLIEGGHQAALRPAVDIGETEDAFLIKASLPGIKSDQIDIKLDKDKLILETKLEDSKEESSENWFRKEIHAGQYRRVFTLPDTIKRDAIDAKLDEGLLTIVLPKGEEHQPKTIKIS</sequence>
<evidence type="ECO:0000259" key="3">
    <source>
        <dbReference type="PROSITE" id="PS01031"/>
    </source>
</evidence>
<dbReference type="InterPro" id="IPR002068">
    <property type="entry name" value="A-crystallin/Hsp20_dom"/>
</dbReference>
<protein>
    <submittedName>
        <fullName evidence="4">Heat shock protein Hsp20</fullName>
    </submittedName>
</protein>
<reference evidence="5" key="1">
    <citation type="submission" date="2017-04" db="EMBL/GenBank/DDBJ databases">
        <authorList>
            <person name="Varghese N."/>
            <person name="Submissions S."/>
        </authorList>
    </citation>
    <scope>NUCLEOTIDE SEQUENCE [LARGE SCALE GENOMIC DNA]</scope>
    <source>
        <strain evidence="5">RKEM611</strain>
    </source>
</reference>
<dbReference type="InterPro" id="IPR008978">
    <property type="entry name" value="HSP20-like_chaperone"/>
</dbReference>
<organism evidence="4 5">
    <name type="scientific">Pseudobacteriovorax antillogorgiicola</name>
    <dbReference type="NCBI Taxonomy" id="1513793"/>
    <lineage>
        <taxon>Bacteria</taxon>
        <taxon>Pseudomonadati</taxon>
        <taxon>Bdellovibrionota</taxon>
        <taxon>Oligoflexia</taxon>
        <taxon>Oligoflexales</taxon>
        <taxon>Pseudobacteriovoracaceae</taxon>
        <taxon>Pseudobacteriovorax</taxon>
    </lineage>
</organism>
<dbReference type="InterPro" id="IPR031107">
    <property type="entry name" value="Small_HSP"/>
</dbReference>
<accession>A0A1Y6BJM9</accession>
<name>A0A1Y6BJM9_9BACT</name>
<keyword evidence="4" id="KW-0346">Stress response</keyword>
<dbReference type="OrthoDB" id="9811615at2"/>
<keyword evidence="5" id="KW-1185">Reference proteome</keyword>
<dbReference type="STRING" id="1513793.SAMN06296036_104185"/>